<proteinExistence type="predicted"/>
<keyword evidence="2" id="KW-0614">Plasmid</keyword>
<feature type="transmembrane region" description="Helical" evidence="1">
    <location>
        <begin position="46"/>
        <end position="66"/>
    </location>
</feature>
<organism evidence="2 3">
    <name type="scientific">Rhizobium favelukesii</name>
    <dbReference type="NCBI Taxonomy" id="348824"/>
    <lineage>
        <taxon>Bacteria</taxon>
        <taxon>Pseudomonadati</taxon>
        <taxon>Pseudomonadota</taxon>
        <taxon>Alphaproteobacteria</taxon>
        <taxon>Hyphomicrobiales</taxon>
        <taxon>Rhizobiaceae</taxon>
        <taxon>Rhizobium/Agrobacterium group</taxon>
        <taxon>Rhizobium</taxon>
    </lineage>
</organism>
<protein>
    <submittedName>
        <fullName evidence="2">Membrane protein</fullName>
    </submittedName>
</protein>
<accession>W6RJF1</accession>
<evidence type="ECO:0000313" key="3">
    <source>
        <dbReference type="Proteomes" id="UP000019443"/>
    </source>
</evidence>
<evidence type="ECO:0000256" key="1">
    <source>
        <dbReference type="SAM" id="Phobius"/>
    </source>
</evidence>
<keyword evidence="1" id="KW-0472">Membrane</keyword>
<geneLocation type="plasmid" evidence="2">
    <name>pLPU83b</name>
</geneLocation>
<evidence type="ECO:0000313" key="2">
    <source>
        <dbReference type="EMBL" id="CDM60415.1"/>
    </source>
</evidence>
<dbReference type="EMBL" id="CBYB010000042">
    <property type="protein sequence ID" value="CDM60415.1"/>
    <property type="molecule type" value="Genomic_DNA"/>
</dbReference>
<comment type="caution">
    <text evidence="2">The sequence shown here is derived from an EMBL/GenBank/DDBJ whole genome shotgun (WGS) entry which is preliminary data.</text>
</comment>
<dbReference type="Proteomes" id="UP000019443">
    <property type="component" value="Unassembled WGS sequence"/>
</dbReference>
<keyword evidence="1" id="KW-0812">Transmembrane</keyword>
<keyword evidence="1" id="KW-1133">Transmembrane helix</keyword>
<gene>
    <name evidence="2" type="ORF">LPU83_pLPU83b_0430</name>
</gene>
<reference evidence="2" key="1">
    <citation type="submission" date="2013-11" db="EMBL/GenBank/DDBJ databases">
        <title>Draft genome sequence of the broad-host-range Rhizobium sp. LPU83 strain, a member of the low-genetic diversity Oregon-like Rhizobium sp. group.</title>
        <authorList>
            <person name="Wibberg D."/>
            <person name="Puehler A."/>
            <person name="Schlueter A."/>
        </authorList>
    </citation>
    <scope>NUCLEOTIDE SEQUENCE [LARGE SCALE GENOMIC DNA]</scope>
    <source>
        <strain evidence="2">LPU83</strain>
        <plasmid evidence="2">pLPU83b</plasmid>
    </source>
</reference>
<sequence length="71" mass="8032">MSERGKLWSRASTRKGRQALQFMLKKKDSLVVINDNLEILLTVKRFGMWLMGLIIAVTSAVGQDVFHVAAR</sequence>
<dbReference type="AlphaFoldDB" id="W6RJF1"/>
<name>W6RJF1_9HYPH</name>
<keyword evidence="3" id="KW-1185">Reference proteome</keyword>